<evidence type="ECO:0000313" key="3">
    <source>
        <dbReference type="EMBL" id="NUW39641.1"/>
    </source>
</evidence>
<keyword evidence="4" id="KW-1185">Reference proteome</keyword>
<accession>A0A7Y6IK44</accession>
<dbReference type="RefSeq" id="WP_175599153.1">
    <property type="nucleotide sequence ID" value="NZ_JABWGO010000001.1"/>
</dbReference>
<proteinExistence type="inferred from homology"/>
<dbReference type="InterPro" id="IPR036396">
    <property type="entry name" value="Cyt_P450_sf"/>
</dbReference>
<evidence type="ECO:0000256" key="2">
    <source>
        <dbReference type="SAM" id="MobiDB-lite"/>
    </source>
</evidence>
<dbReference type="Gene3D" id="1.10.630.10">
    <property type="entry name" value="Cytochrome P450"/>
    <property type="match status" value="1"/>
</dbReference>
<dbReference type="PANTHER" id="PTHR46696">
    <property type="entry name" value="P450, PUTATIVE (EUROFUNG)-RELATED"/>
    <property type="match status" value="1"/>
</dbReference>
<dbReference type="SUPFAM" id="SSF48264">
    <property type="entry name" value="Cytochrome P450"/>
    <property type="match status" value="1"/>
</dbReference>
<dbReference type="AlphaFoldDB" id="A0A7Y6IK44"/>
<dbReference type="GO" id="GO:0020037">
    <property type="term" value="F:heme binding"/>
    <property type="evidence" value="ECO:0007669"/>
    <property type="project" value="InterPro"/>
</dbReference>
<sequence length="499" mass="52416">MPTTPQTLPPTSVTPSELGRHLLTIRGFHFVLGALGDPYARLLRGEGDDSAALGDEIRRAGPLFRSHLGTCVTASGEAAAALLRDPRLDTRHPGGDRAHLGENLWETWRTCHVTPMDDALLTLPLADYRRLDRVNRPVLGPVTAGAWRDDVRRAAGRVADRAGETFDLVADLVRPAVAASLSRVLGLSGPAGPHAGPRVSGPFDFDAGSGANGLRRQGPRTETSDLRTEGPRTQASDLRREEGEGVLLGEGPGAGDPGPAERELAELLPRLGVALDAVLCPPRLPVVRDLEEAVARARVLVHDLVTARAAEPGDDAVSAMLATGLGEADVAAVCLLHLVAGAEIAAATAADAIVALLDHPGQWAAVCRSPELAADAVEETLRWSPPVRLVSRTAQEPLAMHGQDIDADAHVVIVVDAANRDLAGVADPDRFDLAHAGAPSLSLTGGGPEELVAPLARVVATEIVRAAADRWPGLRADGAVVRRMRSPVVRAVVRLPLCR</sequence>
<dbReference type="GO" id="GO:0005506">
    <property type="term" value="F:iron ion binding"/>
    <property type="evidence" value="ECO:0007669"/>
    <property type="project" value="InterPro"/>
</dbReference>
<reference evidence="3 4" key="1">
    <citation type="submission" date="2020-06" db="EMBL/GenBank/DDBJ databases">
        <authorList>
            <person name="Chanama M."/>
        </authorList>
    </citation>
    <scope>NUCLEOTIDE SEQUENCE [LARGE SCALE GENOMIC DNA]</scope>
    <source>
        <strain evidence="3 4">TBRC6557</strain>
    </source>
</reference>
<dbReference type="PANTHER" id="PTHR46696:SF4">
    <property type="entry name" value="BIOTIN BIOSYNTHESIS CYTOCHROME P450"/>
    <property type="match status" value="1"/>
</dbReference>
<feature type="region of interest" description="Disordered" evidence="2">
    <location>
        <begin position="193"/>
        <end position="258"/>
    </location>
</feature>
<comment type="similarity">
    <text evidence="1">Belongs to the cytochrome P450 family.</text>
</comment>
<protein>
    <submittedName>
        <fullName evidence="3">Cytochrome P450</fullName>
    </submittedName>
</protein>
<dbReference type="GO" id="GO:0008395">
    <property type="term" value="F:steroid hydroxylase activity"/>
    <property type="evidence" value="ECO:0007669"/>
    <property type="project" value="TreeGrafter"/>
</dbReference>
<evidence type="ECO:0000313" key="4">
    <source>
        <dbReference type="Proteomes" id="UP000546126"/>
    </source>
</evidence>
<organism evidence="3 4">
    <name type="scientific">Nonomuraea rhodomycinica</name>
    <dbReference type="NCBI Taxonomy" id="1712872"/>
    <lineage>
        <taxon>Bacteria</taxon>
        <taxon>Bacillati</taxon>
        <taxon>Actinomycetota</taxon>
        <taxon>Actinomycetes</taxon>
        <taxon>Streptosporangiales</taxon>
        <taxon>Streptosporangiaceae</taxon>
        <taxon>Nonomuraea</taxon>
    </lineage>
</organism>
<dbReference type="Proteomes" id="UP000546126">
    <property type="component" value="Unassembled WGS sequence"/>
</dbReference>
<dbReference type="Pfam" id="PF00067">
    <property type="entry name" value="p450"/>
    <property type="match status" value="1"/>
</dbReference>
<comment type="caution">
    <text evidence="3">The sequence shown here is derived from an EMBL/GenBank/DDBJ whole genome shotgun (WGS) entry which is preliminary data.</text>
</comment>
<dbReference type="EMBL" id="JABWGO010000001">
    <property type="protein sequence ID" value="NUW39641.1"/>
    <property type="molecule type" value="Genomic_DNA"/>
</dbReference>
<dbReference type="InterPro" id="IPR001128">
    <property type="entry name" value="Cyt_P450"/>
</dbReference>
<feature type="compositionally biased region" description="Gly residues" evidence="2">
    <location>
        <begin position="246"/>
        <end position="256"/>
    </location>
</feature>
<evidence type="ECO:0000256" key="1">
    <source>
        <dbReference type="ARBA" id="ARBA00010617"/>
    </source>
</evidence>
<dbReference type="GO" id="GO:0006707">
    <property type="term" value="P:cholesterol catabolic process"/>
    <property type="evidence" value="ECO:0007669"/>
    <property type="project" value="TreeGrafter"/>
</dbReference>
<gene>
    <name evidence="3" type="ORF">HT134_05770</name>
</gene>
<dbReference type="GO" id="GO:0036199">
    <property type="term" value="F:cholest-4-en-3-one 26-monooxygenase activity"/>
    <property type="evidence" value="ECO:0007669"/>
    <property type="project" value="TreeGrafter"/>
</dbReference>
<name>A0A7Y6IK44_9ACTN</name>